<gene>
    <name evidence="11" type="ORF">SBAD_LOCUS8027</name>
</gene>
<feature type="transmembrane region" description="Helical" evidence="10">
    <location>
        <begin position="87"/>
        <end position="112"/>
    </location>
</feature>
<comment type="similarity">
    <text evidence="3">Belongs to the HRG family.</text>
</comment>
<accession>A0A183IWN0</accession>
<keyword evidence="5 10" id="KW-0812">Transmembrane</keyword>
<organism evidence="13">
    <name type="scientific">Soboliphyme baturini</name>
    <dbReference type="NCBI Taxonomy" id="241478"/>
    <lineage>
        <taxon>Eukaryota</taxon>
        <taxon>Metazoa</taxon>
        <taxon>Ecdysozoa</taxon>
        <taxon>Nematoda</taxon>
        <taxon>Enoplea</taxon>
        <taxon>Dorylaimia</taxon>
        <taxon>Dioctophymatida</taxon>
        <taxon>Dioctophymatoidea</taxon>
        <taxon>Soboliphymatidae</taxon>
        <taxon>Soboliphyme</taxon>
    </lineage>
</organism>
<dbReference type="AlphaFoldDB" id="A0A183IWN0"/>
<proteinExistence type="inferred from homology"/>
<comment type="subcellular location">
    <subcellularLocation>
        <location evidence="2">Endosome membrane</location>
        <topology evidence="2">Multi-pass membrane protein</topology>
    </subcellularLocation>
    <subcellularLocation>
        <location evidence="1">Lysosome membrane</location>
        <topology evidence="1">Multi-pass membrane protein</topology>
    </subcellularLocation>
</comment>
<dbReference type="Pfam" id="PF16954">
    <property type="entry name" value="HRG"/>
    <property type="match status" value="1"/>
</dbReference>
<protein>
    <submittedName>
        <fullName evidence="13">DNA-damage-inducible protein</fullName>
    </submittedName>
</protein>
<dbReference type="Proteomes" id="UP000270296">
    <property type="component" value="Unassembled WGS sequence"/>
</dbReference>
<dbReference type="GO" id="GO:0005765">
    <property type="term" value="C:lysosomal membrane"/>
    <property type="evidence" value="ECO:0007669"/>
    <property type="project" value="UniProtKB-SubCell"/>
</dbReference>
<evidence type="ECO:0000313" key="13">
    <source>
        <dbReference type="WBParaSite" id="SBAD_0000832601-mRNA-1"/>
    </source>
</evidence>
<evidence type="ECO:0000256" key="1">
    <source>
        <dbReference type="ARBA" id="ARBA00004155"/>
    </source>
</evidence>
<evidence type="ECO:0000256" key="4">
    <source>
        <dbReference type="ARBA" id="ARBA00022448"/>
    </source>
</evidence>
<dbReference type="PANTHER" id="PTHR31525:SF1">
    <property type="entry name" value="HEME TRANSPORTER HRG1"/>
    <property type="match status" value="1"/>
</dbReference>
<feature type="transmembrane region" description="Helical" evidence="10">
    <location>
        <begin position="41"/>
        <end position="66"/>
    </location>
</feature>
<dbReference type="GO" id="GO:0005886">
    <property type="term" value="C:plasma membrane"/>
    <property type="evidence" value="ECO:0007669"/>
    <property type="project" value="TreeGrafter"/>
</dbReference>
<feature type="transmembrane region" description="Helical" evidence="10">
    <location>
        <begin position="124"/>
        <end position="145"/>
    </location>
</feature>
<evidence type="ECO:0000256" key="5">
    <source>
        <dbReference type="ARBA" id="ARBA00022692"/>
    </source>
</evidence>
<dbReference type="GO" id="GO:0020037">
    <property type="term" value="F:heme binding"/>
    <property type="evidence" value="ECO:0007669"/>
    <property type="project" value="TreeGrafter"/>
</dbReference>
<dbReference type="PRINTS" id="PR02095">
    <property type="entry name" value="TRNSPORTRHRG"/>
</dbReference>
<keyword evidence="9" id="KW-0458">Lysosome</keyword>
<dbReference type="GO" id="GO:0015232">
    <property type="term" value="F:heme transmembrane transporter activity"/>
    <property type="evidence" value="ECO:0007669"/>
    <property type="project" value="InterPro"/>
</dbReference>
<keyword evidence="7 10" id="KW-1133">Transmembrane helix</keyword>
<evidence type="ECO:0000313" key="12">
    <source>
        <dbReference type="Proteomes" id="UP000270296"/>
    </source>
</evidence>
<reference evidence="13" key="1">
    <citation type="submission" date="2016-06" db="UniProtKB">
        <authorList>
            <consortium name="WormBaseParasite"/>
        </authorList>
    </citation>
    <scope>IDENTIFICATION</scope>
</reference>
<keyword evidence="4" id="KW-0813">Transport</keyword>
<dbReference type="GO" id="GO:0010008">
    <property type="term" value="C:endosome membrane"/>
    <property type="evidence" value="ECO:0007669"/>
    <property type="project" value="UniProtKB-SubCell"/>
</dbReference>
<keyword evidence="8 10" id="KW-0472">Membrane</keyword>
<evidence type="ECO:0000256" key="8">
    <source>
        <dbReference type="ARBA" id="ARBA00023136"/>
    </source>
</evidence>
<evidence type="ECO:0000256" key="9">
    <source>
        <dbReference type="ARBA" id="ARBA00023228"/>
    </source>
</evidence>
<dbReference type="WBParaSite" id="SBAD_0000832601-mRNA-1">
    <property type="protein sequence ID" value="SBAD_0000832601-mRNA-1"/>
    <property type="gene ID" value="SBAD_0000832601"/>
</dbReference>
<evidence type="ECO:0000256" key="10">
    <source>
        <dbReference type="SAM" id="Phobius"/>
    </source>
</evidence>
<name>A0A183IWN0_9BILA</name>
<sequence>MLPLALQRLSSAFDKQLRTERRAGQLLERIPWWMQLINVHIFLAGLWVVCGFSAAVCFGFVFKNYTAACWAVKYGNFEKWQRGLKRIMLLGCIGQLLGCSGMSSAISLAIILNTGALQVYGENHWLAVVWSFMTWKWSFFTFYYARKYRAAFKRLKNTKESA</sequence>
<keyword evidence="12" id="KW-1185">Reference proteome</keyword>
<dbReference type="OrthoDB" id="5954402at2759"/>
<evidence type="ECO:0000256" key="6">
    <source>
        <dbReference type="ARBA" id="ARBA00022753"/>
    </source>
</evidence>
<evidence type="ECO:0000313" key="11">
    <source>
        <dbReference type="EMBL" id="VDP15084.1"/>
    </source>
</evidence>
<reference evidence="11 12" key="2">
    <citation type="submission" date="2018-11" db="EMBL/GenBank/DDBJ databases">
        <authorList>
            <consortium name="Pathogen Informatics"/>
        </authorList>
    </citation>
    <scope>NUCLEOTIDE SEQUENCE [LARGE SCALE GENOMIC DNA]</scope>
</reference>
<evidence type="ECO:0000256" key="7">
    <source>
        <dbReference type="ARBA" id="ARBA00022989"/>
    </source>
</evidence>
<dbReference type="InterPro" id="IPR026218">
    <property type="entry name" value="HRG"/>
</dbReference>
<dbReference type="PANTHER" id="PTHR31525">
    <property type="entry name" value="HEME TRANSPORTER HRG1"/>
    <property type="match status" value="1"/>
</dbReference>
<evidence type="ECO:0000256" key="2">
    <source>
        <dbReference type="ARBA" id="ARBA00004337"/>
    </source>
</evidence>
<dbReference type="EMBL" id="UZAM01011175">
    <property type="protein sequence ID" value="VDP15084.1"/>
    <property type="molecule type" value="Genomic_DNA"/>
</dbReference>
<keyword evidence="6" id="KW-0967">Endosome</keyword>
<evidence type="ECO:0000256" key="3">
    <source>
        <dbReference type="ARBA" id="ARBA00006203"/>
    </source>
</evidence>